<evidence type="ECO:0000256" key="1">
    <source>
        <dbReference type="ARBA" id="ARBA00005340"/>
    </source>
</evidence>
<keyword evidence="7 9" id="KW-0255">Endonuclease</keyword>
<keyword evidence="5 7" id="KW-0862">Zinc</keyword>
<keyword evidence="4 7" id="KW-0378">Hydrolase</keyword>
<feature type="binding site" evidence="7">
    <location>
        <position position="181"/>
    </location>
    <ligand>
        <name>Zn(2+)</name>
        <dbReference type="ChEBI" id="CHEBI:29105"/>
        <label>3</label>
    </ligand>
</feature>
<reference evidence="9 10" key="1">
    <citation type="journal article" date="2015" name="Genome Announc.">
        <title>Expanding the biotechnology potential of lactobacilli through comparative genomics of 213 strains and associated genera.</title>
        <authorList>
            <person name="Sun Z."/>
            <person name="Harris H.M."/>
            <person name="McCann A."/>
            <person name="Guo C."/>
            <person name="Argimon S."/>
            <person name="Zhang W."/>
            <person name="Yang X."/>
            <person name="Jeffery I.B."/>
            <person name="Cooney J.C."/>
            <person name="Kagawa T.F."/>
            <person name="Liu W."/>
            <person name="Song Y."/>
            <person name="Salvetti E."/>
            <person name="Wrobel A."/>
            <person name="Rasinkangas P."/>
            <person name="Parkhill J."/>
            <person name="Rea M.C."/>
            <person name="O'Sullivan O."/>
            <person name="Ritari J."/>
            <person name="Douillard F.P."/>
            <person name="Paul Ross R."/>
            <person name="Yang R."/>
            <person name="Briner A.E."/>
            <person name="Felis G.E."/>
            <person name="de Vos W.M."/>
            <person name="Barrangou R."/>
            <person name="Klaenhammer T.R."/>
            <person name="Caufield P.W."/>
            <person name="Cui Y."/>
            <person name="Zhang H."/>
            <person name="O'Toole P.W."/>
        </authorList>
    </citation>
    <scope>NUCLEOTIDE SEQUENCE [LARGE SCALE GENOMIC DNA]</scope>
    <source>
        <strain evidence="9 10">DSM 20178</strain>
    </source>
</reference>
<comment type="similarity">
    <text evidence="1 7">Belongs to the AP endonuclease 2 family.</text>
</comment>
<dbReference type="PROSITE" id="PS00731">
    <property type="entry name" value="AP_NUCLEASE_F2_3"/>
    <property type="match status" value="1"/>
</dbReference>
<evidence type="ECO:0000313" key="10">
    <source>
        <dbReference type="Proteomes" id="UP000051984"/>
    </source>
</evidence>
<feature type="binding site" evidence="7">
    <location>
        <position position="258"/>
    </location>
    <ligand>
        <name>Zn(2+)</name>
        <dbReference type="ChEBI" id="CHEBI:29105"/>
        <label>2</label>
    </ligand>
</feature>
<comment type="catalytic activity">
    <reaction evidence="7">
        <text>Endonucleolytic cleavage to 5'-phosphooligonucleotide end-products.</text>
        <dbReference type="EC" id="3.1.21.2"/>
    </reaction>
</comment>
<dbReference type="GO" id="GO:0008270">
    <property type="term" value="F:zinc ion binding"/>
    <property type="evidence" value="ECO:0007669"/>
    <property type="project" value="UniProtKB-UniRule"/>
</dbReference>
<evidence type="ECO:0000256" key="3">
    <source>
        <dbReference type="ARBA" id="ARBA00022763"/>
    </source>
</evidence>
<evidence type="ECO:0000256" key="2">
    <source>
        <dbReference type="ARBA" id="ARBA00022723"/>
    </source>
</evidence>
<name>A0A0R1EW46_LACZE</name>
<evidence type="ECO:0000313" key="9">
    <source>
        <dbReference type="EMBL" id="KRK13645.1"/>
    </source>
</evidence>
<evidence type="ECO:0000256" key="5">
    <source>
        <dbReference type="ARBA" id="ARBA00022833"/>
    </source>
</evidence>
<keyword evidence="3 7" id="KW-0227">DNA damage</keyword>
<dbReference type="InterPro" id="IPR013022">
    <property type="entry name" value="Xyl_isomerase-like_TIM-brl"/>
</dbReference>
<dbReference type="RefSeq" id="WP_010488182.1">
    <property type="nucleotide sequence ID" value="NZ_AZCT01000001.1"/>
</dbReference>
<dbReference type="HAMAP" id="MF_00152">
    <property type="entry name" value="Nfo"/>
    <property type="match status" value="1"/>
</dbReference>
<comment type="cofactor">
    <cofactor evidence="7">
        <name>Zn(2+)</name>
        <dbReference type="ChEBI" id="CHEBI:29105"/>
    </cofactor>
    <text evidence="7">Binds 3 Zn(2+) ions.</text>
</comment>
<dbReference type="PROSITE" id="PS51432">
    <property type="entry name" value="AP_NUCLEASE_F2_4"/>
    <property type="match status" value="1"/>
</dbReference>
<dbReference type="PANTHER" id="PTHR21445:SF0">
    <property type="entry name" value="APURINIC-APYRIMIDINIC ENDONUCLEASE"/>
    <property type="match status" value="1"/>
</dbReference>
<dbReference type="PATRIC" id="fig|1423816.3.peg.207"/>
<evidence type="ECO:0000256" key="6">
    <source>
        <dbReference type="ARBA" id="ARBA00023204"/>
    </source>
</evidence>
<dbReference type="Pfam" id="PF01261">
    <property type="entry name" value="AP_endonuc_2"/>
    <property type="match status" value="1"/>
</dbReference>
<dbReference type="GO" id="GO:0008081">
    <property type="term" value="F:phosphoric diester hydrolase activity"/>
    <property type="evidence" value="ECO:0007669"/>
    <property type="project" value="TreeGrafter"/>
</dbReference>
<dbReference type="NCBIfam" id="NF002196">
    <property type="entry name" value="PRK01060.1-1"/>
    <property type="match status" value="1"/>
</dbReference>
<dbReference type="PROSITE" id="PS00730">
    <property type="entry name" value="AP_NUCLEASE_F2_2"/>
    <property type="match status" value="1"/>
</dbReference>
<dbReference type="GO" id="GO:0003677">
    <property type="term" value="F:DNA binding"/>
    <property type="evidence" value="ECO:0007669"/>
    <property type="project" value="InterPro"/>
</dbReference>
<dbReference type="SUPFAM" id="SSF51658">
    <property type="entry name" value="Xylose isomerase-like"/>
    <property type="match status" value="1"/>
</dbReference>
<dbReference type="Gene3D" id="3.20.20.150">
    <property type="entry name" value="Divalent-metal-dependent TIM barrel enzymes"/>
    <property type="match status" value="1"/>
</dbReference>
<dbReference type="InterPro" id="IPR018246">
    <property type="entry name" value="AP_endonuc_F2_Zn_BS"/>
</dbReference>
<feature type="binding site" evidence="7">
    <location>
        <position position="144"/>
    </location>
    <ligand>
        <name>Zn(2+)</name>
        <dbReference type="ChEBI" id="CHEBI:29105"/>
        <label>2</label>
    </ligand>
</feature>
<keyword evidence="6 7" id="KW-0234">DNA repair</keyword>
<dbReference type="AlphaFoldDB" id="A0A0R1EW46"/>
<accession>A0A0R1EW46</accession>
<feature type="binding site" evidence="7">
    <location>
        <position position="109"/>
    </location>
    <ligand>
        <name>Zn(2+)</name>
        <dbReference type="ChEBI" id="CHEBI:29105"/>
        <label>1</label>
    </ligand>
</feature>
<dbReference type="EMBL" id="AZCT01000001">
    <property type="protein sequence ID" value="KRK13645.1"/>
    <property type="molecule type" value="Genomic_DNA"/>
</dbReference>
<organism evidence="9 10">
    <name type="scientific">Lacticaseibacillus zeae DSM 20178 = KCTC 3804</name>
    <dbReference type="NCBI Taxonomy" id="1423816"/>
    <lineage>
        <taxon>Bacteria</taxon>
        <taxon>Bacillati</taxon>
        <taxon>Bacillota</taxon>
        <taxon>Bacilli</taxon>
        <taxon>Lactobacillales</taxon>
        <taxon>Lactobacillaceae</taxon>
        <taxon>Lacticaseibacillus</taxon>
    </lineage>
</organism>
<dbReference type="FunFam" id="3.20.20.150:FF:000001">
    <property type="entry name" value="Probable endonuclease 4"/>
    <property type="match status" value="1"/>
</dbReference>
<feature type="binding site" evidence="7">
    <location>
        <position position="68"/>
    </location>
    <ligand>
        <name>Zn(2+)</name>
        <dbReference type="ChEBI" id="CHEBI:29105"/>
        <label>1</label>
    </ligand>
</feature>
<dbReference type="EC" id="3.1.21.2" evidence="7"/>
<dbReference type="GO" id="GO:0008833">
    <property type="term" value="F:deoxyribonuclease IV (phage-T4-induced) activity"/>
    <property type="evidence" value="ECO:0007669"/>
    <property type="project" value="UniProtKB-UniRule"/>
</dbReference>
<keyword evidence="7" id="KW-0540">Nuclease</keyword>
<comment type="caution">
    <text evidence="9">The sequence shown here is derived from an EMBL/GenBank/DDBJ whole genome shotgun (WGS) entry which is preliminary data.</text>
</comment>
<dbReference type="Proteomes" id="UP000051984">
    <property type="component" value="Unassembled WGS sequence"/>
</dbReference>
<feature type="binding site" evidence="7">
    <location>
        <position position="213"/>
    </location>
    <ligand>
        <name>Zn(2+)</name>
        <dbReference type="ChEBI" id="CHEBI:29105"/>
        <label>2</label>
    </ligand>
</feature>
<dbReference type="eggNOG" id="COG0648">
    <property type="taxonomic scope" value="Bacteria"/>
</dbReference>
<feature type="domain" description="Xylose isomerase-like TIM barrel" evidence="8">
    <location>
        <begin position="19"/>
        <end position="282"/>
    </location>
</feature>
<feature type="binding site" evidence="7">
    <location>
        <position position="144"/>
    </location>
    <ligand>
        <name>Zn(2+)</name>
        <dbReference type="ChEBI" id="CHEBI:29105"/>
        <label>1</label>
    </ligand>
</feature>
<feature type="binding site" evidence="7">
    <location>
        <position position="228"/>
    </location>
    <ligand>
        <name>Zn(2+)</name>
        <dbReference type="ChEBI" id="CHEBI:29105"/>
        <label>3</label>
    </ligand>
</feature>
<feature type="binding site" evidence="7">
    <location>
        <position position="178"/>
    </location>
    <ligand>
        <name>Zn(2+)</name>
        <dbReference type="ChEBI" id="CHEBI:29105"/>
        <label>2</label>
    </ligand>
</feature>
<evidence type="ECO:0000256" key="4">
    <source>
        <dbReference type="ARBA" id="ARBA00022801"/>
    </source>
</evidence>
<keyword evidence="2 7" id="KW-0479">Metal-binding</keyword>
<dbReference type="CDD" id="cd00019">
    <property type="entry name" value="AP2Ec"/>
    <property type="match status" value="1"/>
</dbReference>
<dbReference type="InterPro" id="IPR036237">
    <property type="entry name" value="Xyl_isomerase-like_sf"/>
</dbReference>
<evidence type="ECO:0000256" key="7">
    <source>
        <dbReference type="HAMAP-Rule" id="MF_00152"/>
    </source>
</evidence>
<dbReference type="PANTHER" id="PTHR21445">
    <property type="entry name" value="ENDONUCLEASE IV ENDODEOXYRIBONUCLEASE IV"/>
    <property type="match status" value="1"/>
</dbReference>
<comment type="function">
    <text evidence="7">Endonuclease IV plays a role in DNA repair. It cleaves phosphodiester bonds at apurinic or apyrimidinic (AP) sites, generating a 3'-hydroxyl group and a 5'-terminal sugar phosphate.</text>
</comment>
<dbReference type="SMART" id="SM00518">
    <property type="entry name" value="AP2Ec"/>
    <property type="match status" value="1"/>
</dbReference>
<protein>
    <recommendedName>
        <fullName evidence="7">Probable endonuclease 4</fullName>
        <ecNumber evidence="7">3.1.21.2</ecNumber>
    </recommendedName>
    <alternativeName>
        <fullName evidence="7">Endodeoxyribonuclease IV</fullName>
    </alternativeName>
    <alternativeName>
        <fullName evidence="7">Endonuclease IV</fullName>
    </alternativeName>
</protein>
<sequence>MLIGANVSMKGTKMLLGAVEEAASYDANTLQFYTGAPQNTRRKPTSEMRIPEGLAAMTKHGISHTVIHAPYIVNLGNTKKPENFEFAVQFMREEVARADALHAYTMPFHPGAHVGAGPEAAIKQIVKGLNLIIDPKQHVTIALETMAGKGTEIGRSFEELAAIIDGVTYNEKLRVTFDTCHTNDAGYDVKDDFDGVLNEFDHVIGVDRLSVIHVNDSKDPRGSHKDRHANIGFGTIGFDALNRIAHHPALEKLPKILETPYVGPDKKHQVPPYGEEIKWLKSGHFQPEALRRLMD</sequence>
<dbReference type="GO" id="GO:0003906">
    <property type="term" value="F:DNA-(apurinic or apyrimidinic site) endonuclease activity"/>
    <property type="evidence" value="ECO:0007669"/>
    <property type="project" value="TreeGrafter"/>
</dbReference>
<evidence type="ECO:0000259" key="8">
    <source>
        <dbReference type="Pfam" id="PF01261"/>
    </source>
</evidence>
<feature type="binding site" evidence="7">
    <location>
        <position position="226"/>
    </location>
    <ligand>
        <name>Zn(2+)</name>
        <dbReference type="ChEBI" id="CHEBI:29105"/>
        <label>3</label>
    </ligand>
</feature>
<dbReference type="GO" id="GO:0006284">
    <property type="term" value="P:base-excision repair"/>
    <property type="evidence" value="ECO:0007669"/>
    <property type="project" value="TreeGrafter"/>
</dbReference>
<dbReference type="InterPro" id="IPR001719">
    <property type="entry name" value="AP_endonuc_2"/>
</dbReference>
<gene>
    <name evidence="7" type="primary">nfo</name>
    <name evidence="9" type="ORF">FD51_GL000204</name>
</gene>
<dbReference type="NCBIfam" id="TIGR00587">
    <property type="entry name" value="nfo"/>
    <property type="match status" value="1"/>
</dbReference>
<proteinExistence type="inferred from homology"/>